<dbReference type="InterPro" id="IPR018060">
    <property type="entry name" value="HTH_AraC"/>
</dbReference>
<sequence>MTVSTIGEKVGFMNDNYFIKIFKRWVGTTPSEYRTSQTKTLI</sequence>
<accession>A0A4Q9DCN3</accession>
<comment type="caution">
    <text evidence="5">The sequence shown here is derived from an EMBL/GenBank/DDBJ whole genome shotgun (WGS) entry which is preliminary data.</text>
</comment>
<evidence type="ECO:0000313" key="5">
    <source>
        <dbReference type="EMBL" id="TBL68350.1"/>
    </source>
</evidence>
<evidence type="ECO:0000256" key="2">
    <source>
        <dbReference type="ARBA" id="ARBA00023125"/>
    </source>
</evidence>
<dbReference type="Pfam" id="PF00165">
    <property type="entry name" value="HTH_AraC"/>
    <property type="match status" value="1"/>
</dbReference>
<dbReference type="SUPFAM" id="SSF46689">
    <property type="entry name" value="Homeodomain-like"/>
    <property type="match status" value="1"/>
</dbReference>
<keyword evidence="3" id="KW-0804">Transcription</keyword>
<dbReference type="PRINTS" id="PR00032">
    <property type="entry name" value="HTHARAC"/>
</dbReference>
<dbReference type="InterPro" id="IPR009057">
    <property type="entry name" value="Homeodomain-like_sf"/>
</dbReference>
<dbReference type="OrthoDB" id="5582699at2"/>
<protein>
    <submittedName>
        <fullName evidence="5">AraC family transcriptional regulator</fullName>
    </submittedName>
</protein>
<feature type="domain" description="HTH araC/xylS-type" evidence="4">
    <location>
        <begin position="1"/>
        <end position="36"/>
    </location>
</feature>
<gene>
    <name evidence="5" type="ORF">EYB31_38195</name>
</gene>
<evidence type="ECO:0000313" key="6">
    <source>
        <dbReference type="Proteomes" id="UP000293142"/>
    </source>
</evidence>
<dbReference type="GO" id="GO:0003700">
    <property type="term" value="F:DNA-binding transcription factor activity"/>
    <property type="evidence" value="ECO:0007669"/>
    <property type="project" value="InterPro"/>
</dbReference>
<dbReference type="GO" id="GO:0043565">
    <property type="term" value="F:sequence-specific DNA binding"/>
    <property type="evidence" value="ECO:0007669"/>
    <property type="project" value="InterPro"/>
</dbReference>
<dbReference type="Gene3D" id="1.10.10.60">
    <property type="entry name" value="Homeodomain-like"/>
    <property type="match status" value="1"/>
</dbReference>
<evidence type="ECO:0000256" key="3">
    <source>
        <dbReference type="ARBA" id="ARBA00023163"/>
    </source>
</evidence>
<keyword evidence="6" id="KW-1185">Reference proteome</keyword>
<keyword evidence="1" id="KW-0805">Transcription regulation</keyword>
<keyword evidence="2" id="KW-0238">DNA-binding</keyword>
<evidence type="ECO:0000256" key="1">
    <source>
        <dbReference type="ARBA" id="ARBA00023015"/>
    </source>
</evidence>
<dbReference type="AlphaFoldDB" id="A0A4Q9DCN3"/>
<dbReference type="EMBL" id="SIRE01000046">
    <property type="protein sequence ID" value="TBL68350.1"/>
    <property type="molecule type" value="Genomic_DNA"/>
</dbReference>
<evidence type="ECO:0000259" key="4">
    <source>
        <dbReference type="PROSITE" id="PS01124"/>
    </source>
</evidence>
<organism evidence="5 6">
    <name type="scientific">Paenibacillus thalictri</name>
    <dbReference type="NCBI Taxonomy" id="2527873"/>
    <lineage>
        <taxon>Bacteria</taxon>
        <taxon>Bacillati</taxon>
        <taxon>Bacillota</taxon>
        <taxon>Bacilli</taxon>
        <taxon>Bacillales</taxon>
        <taxon>Paenibacillaceae</taxon>
        <taxon>Paenibacillus</taxon>
    </lineage>
</organism>
<dbReference type="InterPro" id="IPR020449">
    <property type="entry name" value="Tscrpt_reg_AraC-type_HTH"/>
</dbReference>
<reference evidence="5 6" key="1">
    <citation type="submission" date="2019-02" db="EMBL/GenBank/DDBJ databases">
        <title>Paenibacillus sp. nov., isolated from surface-sterilized tissue of Thalictrum simplex L.</title>
        <authorList>
            <person name="Tuo L."/>
        </authorList>
    </citation>
    <scope>NUCLEOTIDE SEQUENCE [LARGE SCALE GENOMIC DNA]</scope>
    <source>
        <strain evidence="5 6">N2SHLJ1</strain>
    </source>
</reference>
<dbReference type="PROSITE" id="PS01124">
    <property type="entry name" value="HTH_ARAC_FAMILY_2"/>
    <property type="match status" value="1"/>
</dbReference>
<proteinExistence type="predicted"/>
<name>A0A4Q9DCN3_9BACL</name>
<dbReference type="Proteomes" id="UP000293142">
    <property type="component" value="Unassembled WGS sequence"/>
</dbReference>